<evidence type="ECO:0000313" key="4">
    <source>
        <dbReference type="Proteomes" id="UP000318538"/>
    </source>
</evidence>
<evidence type="ECO:0000259" key="2">
    <source>
        <dbReference type="Pfam" id="PF12158"/>
    </source>
</evidence>
<dbReference type="AlphaFoldDB" id="A0A517N8C3"/>
<sequence>MQRTGGLFFFGIFAIAGLAIGGMSIRSLGLWFGSLDWPSVPATAEVLRVDSNHSGNETSYRLECRYRYRFGAQQFVSERVSFFEIGTNSDSYPRALHRRLSALNDVGRMTCFVNPTDPSQAVLDRTVRSGLMGMTLLFLITHGSVGVAGLGYLSAARPPRKIDGQIHIVSDHAGWRRSAAWLIWLHCIAFLTASLIAILGMMAGQWEAIVPLVMAILAATAIWFCARYTRKKHPWAGQLILPETIQDESKLRLRMPRSAKDPIELEARWSLPAADKLHQGVAPIEGPAVSIDSKSFDHGTITFASPVMPSPSDDELDAIPRNRCMEFVGMIGNRGYRDTFTVPASITIGKPEQPA</sequence>
<dbReference type="Proteomes" id="UP000318538">
    <property type="component" value="Chromosome"/>
</dbReference>
<protein>
    <recommendedName>
        <fullName evidence="2">DUF3592 domain-containing protein</fullName>
    </recommendedName>
</protein>
<evidence type="ECO:0000313" key="3">
    <source>
        <dbReference type="EMBL" id="QDT03389.1"/>
    </source>
</evidence>
<feature type="domain" description="DUF3592" evidence="2">
    <location>
        <begin position="43"/>
        <end position="126"/>
    </location>
</feature>
<dbReference type="KEGG" id="rlc:K227x_17710"/>
<feature type="transmembrane region" description="Helical" evidence="1">
    <location>
        <begin position="131"/>
        <end position="153"/>
    </location>
</feature>
<dbReference type="RefSeq" id="WP_145169088.1">
    <property type="nucleotide sequence ID" value="NZ_CP036525.1"/>
</dbReference>
<keyword evidence="4" id="KW-1185">Reference proteome</keyword>
<accession>A0A517N8C3</accession>
<feature type="transmembrane region" description="Helical" evidence="1">
    <location>
        <begin position="181"/>
        <end position="202"/>
    </location>
</feature>
<keyword evidence="1" id="KW-0812">Transmembrane</keyword>
<dbReference type="InterPro" id="IPR021994">
    <property type="entry name" value="DUF3592"/>
</dbReference>
<evidence type="ECO:0000256" key="1">
    <source>
        <dbReference type="SAM" id="Phobius"/>
    </source>
</evidence>
<feature type="transmembrane region" description="Helical" evidence="1">
    <location>
        <begin position="7"/>
        <end position="32"/>
    </location>
</feature>
<dbReference type="Pfam" id="PF12158">
    <property type="entry name" value="DUF3592"/>
    <property type="match status" value="1"/>
</dbReference>
<reference evidence="3 4" key="1">
    <citation type="submission" date="2019-02" db="EMBL/GenBank/DDBJ databases">
        <title>Deep-cultivation of Planctomycetes and their phenomic and genomic characterization uncovers novel biology.</title>
        <authorList>
            <person name="Wiegand S."/>
            <person name="Jogler M."/>
            <person name="Boedeker C."/>
            <person name="Pinto D."/>
            <person name="Vollmers J."/>
            <person name="Rivas-Marin E."/>
            <person name="Kohn T."/>
            <person name="Peeters S.H."/>
            <person name="Heuer A."/>
            <person name="Rast P."/>
            <person name="Oberbeckmann S."/>
            <person name="Bunk B."/>
            <person name="Jeske O."/>
            <person name="Meyerdierks A."/>
            <person name="Storesund J.E."/>
            <person name="Kallscheuer N."/>
            <person name="Luecker S."/>
            <person name="Lage O.M."/>
            <person name="Pohl T."/>
            <person name="Merkel B.J."/>
            <person name="Hornburger P."/>
            <person name="Mueller R.-W."/>
            <person name="Bruemmer F."/>
            <person name="Labrenz M."/>
            <person name="Spormann A.M."/>
            <person name="Op den Camp H."/>
            <person name="Overmann J."/>
            <person name="Amann R."/>
            <person name="Jetten M.S.M."/>
            <person name="Mascher T."/>
            <person name="Medema M.H."/>
            <person name="Devos D.P."/>
            <person name="Kaster A.-K."/>
            <person name="Ovreas L."/>
            <person name="Rohde M."/>
            <person name="Galperin M.Y."/>
            <person name="Jogler C."/>
        </authorList>
    </citation>
    <scope>NUCLEOTIDE SEQUENCE [LARGE SCALE GENOMIC DNA]</scope>
    <source>
        <strain evidence="3 4">K22_7</strain>
    </source>
</reference>
<organism evidence="3 4">
    <name type="scientific">Rubripirellula lacrimiformis</name>
    <dbReference type="NCBI Taxonomy" id="1930273"/>
    <lineage>
        <taxon>Bacteria</taxon>
        <taxon>Pseudomonadati</taxon>
        <taxon>Planctomycetota</taxon>
        <taxon>Planctomycetia</taxon>
        <taxon>Pirellulales</taxon>
        <taxon>Pirellulaceae</taxon>
        <taxon>Rubripirellula</taxon>
    </lineage>
</organism>
<proteinExistence type="predicted"/>
<gene>
    <name evidence="3" type="ORF">K227x_17710</name>
</gene>
<dbReference type="EMBL" id="CP036525">
    <property type="protein sequence ID" value="QDT03389.1"/>
    <property type="molecule type" value="Genomic_DNA"/>
</dbReference>
<feature type="transmembrane region" description="Helical" evidence="1">
    <location>
        <begin position="208"/>
        <end position="226"/>
    </location>
</feature>
<name>A0A517N8C3_9BACT</name>
<keyword evidence="1" id="KW-1133">Transmembrane helix</keyword>
<dbReference type="OrthoDB" id="228317at2"/>
<keyword evidence="1" id="KW-0472">Membrane</keyword>